<dbReference type="AlphaFoldDB" id="A0A9Q1F741"/>
<feature type="compositionally biased region" description="Basic residues" evidence="1">
    <location>
        <begin position="51"/>
        <end position="63"/>
    </location>
</feature>
<feature type="region of interest" description="Disordered" evidence="1">
    <location>
        <begin position="36"/>
        <end position="76"/>
    </location>
</feature>
<gene>
    <name evidence="2" type="ORF">SKAU_G00238600</name>
</gene>
<organism evidence="2 3">
    <name type="scientific">Synaphobranchus kaupii</name>
    <name type="common">Kaup's arrowtooth eel</name>
    <dbReference type="NCBI Taxonomy" id="118154"/>
    <lineage>
        <taxon>Eukaryota</taxon>
        <taxon>Metazoa</taxon>
        <taxon>Chordata</taxon>
        <taxon>Craniata</taxon>
        <taxon>Vertebrata</taxon>
        <taxon>Euteleostomi</taxon>
        <taxon>Actinopterygii</taxon>
        <taxon>Neopterygii</taxon>
        <taxon>Teleostei</taxon>
        <taxon>Anguilliformes</taxon>
        <taxon>Synaphobranchidae</taxon>
        <taxon>Synaphobranchus</taxon>
    </lineage>
</organism>
<evidence type="ECO:0000256" key="1">
    <source>
        <dbReference type="SAM" id="MobiDB-lite"/>
    </source>
</evidence>
<keyword evidence="3" id="KW-1185">Reference proteome</keyword>
<reference evidence="2" key="1">
    <citation type="journal article" date="2023" name="Science">
        <title>Genome structures resolve the early diversification of teleost fishes.</title>
        <authorList>
            <person name="Parey E."/>
            <person name="Louis A."/>
            <person name="Montfort J."/>
            <person name="Bouchez O."/>
            <person name="Roques C."/>
            <person name="Iampietro C."/>
            <person name="Lluch J."/>
            <person name="Castinel A."/>
            <person name="Donnadieu C."/>
            <person name="Desvignes T."/>
            <person name="Floi Bucao C."/>
            <person name="Jouanno E."/>
            <person name="Wen M."/>
            <person name="Mejri S."/>
            <person name="Dirks R."/>
            <person name="Jansen H."/>
            <person name="Henkel C."/>
            <person name="Chen W.J."/>
            <person name="Zahm M."/>
            <person name="Cabau C."/>
            <person name="Klopp C."/>
            <person name="Thompson A.W."/>
            <person name="Robinson-Rechavi M."/>
            <person name="Braasch I."/>
            <person name="Lecointre G."/>
            <person name="Bobe J."/>
            <person name="Postlethwait J.H."/>
            <person name="Berthelot C."/>
            <person name="Roest Crollius H."/>
            <person name="Guiguen Y."/>
        </authorList>
    </citation>
    <scope>NUCLEOTIDE SEQUENCE</scope>
    <source>
        <strain evidence="2">WJC10195</strain>
    </source>
</reference>
<dbReference type="Proteomes" id="UP001152622">
    <property type="component" value="Chromosome 8"/>
</dbReference>
<dbReference type="EMBL" id="JAINUF010000008">
    <property type="protein sequence ID" value="KAJ8352384.1"/>
    <property type="molecule type" value="Genomic_DNA"/>
</dbReference>
<evidence type="ECO:0000313" key="3">
    <source>
        <dbReference type="Proteomes" id="UP001152622"/>
    </source>
</evidence>
<proteinExistence type="predicted"/>
<name>A0A9Q1F741_SYNKA</name>
<accession>A0A9Q1F741</accession>
<comment type="caution">
    <text evidence="2">The sequence shown here is derived from an EMBL/GenBank/DDBJ whole genome shotgun (WGS) entry which is preliminary data.</text>
</comment>
<evidence type="ECO:0000313" key="2">
    <source>
        <dbReference type="EMBL" id="KAJ8352384.1"/>
    </source>
</evidence>
<sequence length="76" mass="8716">MPRTNGQTELINQDRSRSWRKRWVCHPPRPLSCVAVGPGSGSGRPCDESTRHKHHANSQHRPARLLQPEQKLWLST</sequence>
<protein>
    <submittedName>
        <fullName evidence="2">Uncharacterized protein</fullName>
    </submittedName>
</protein>